<dbReference type="KEGG" id="psoj:PHYSODRAFT_306691"/>
<evidence type="ECO:0000313" key="3">
    <source>
        <dbReference type="Proteomes" id="UP000002640"/>
    </source>
</evidence>
<organism evidence="3">
    <name type="scientific">Phytophthora sojae (strain P6497)</name>
    <name type="common">Soybean stem and root rot agent</name>
    <name type="synonym">Phytophthora megasperma f. sp. glycines</name>
    <dbReference type="NCBI Taxonomy" id="1094619"/>
    <lineage>
        <taxon>Eukaryota</taxon>
        <taxon>Sar</taxon>
        <taxon>Stramenopiles</taxon>
        <taxon>Oomycota</taxon>
        <taxon>Peronosporomycetes</taxon>
        <taxon>Peronosporales</taxon>
        <taxon>Peronosporaceae</taxon>
        <taxon>Phytophthora</taxon>
    </lineage>
</organism>
<dbReference type="Proteomes" id="UP000002640">
    <property type="component" value="Unassembled WGS sequence"/>
</dbReference>
<proteinExistence type="predicted"/>
<keyword evidence="3" id="KW-1185">Reference proteome</keyword>
<accession>G5AIW1</accession>
<reference evidence="1 3" key="1">
    <citation type="journal article" date="2006" name="Science">
        <title>Phytophthora genome sequences uncover evolutionary origins and mechanisms of pathogenesis.</title>
        <authorList>
            <person name="Tyler B.M."/>
            <person name="Tripathy S."/>
            <person name="Zhang X."/>
            <person name="Dehal P."/>
            <person name="Jiang R.H."/>
            <person name="Aerts A."/>
            <person name="Arredondo F.D."/>
            <person name="Baxter L."/>
            <person name="Bensasson D."/>
            <person name="Beynon J.L."/>
            <person name="Chapman J."/>
            <person name="Damasceno C.M."/>
            <person name="Dorrance A.E."/>
            <person name="Dou D."/>
            <person name="Dickerman A.W."/>
            <person name="Dubchak I.L."/>
            <person name="Garbelotto M."/>
            <person name="Gijzen M."/>
            <person name="Gordon S.G."/>
            <person name="Govers F."/>
            <person name="Grunwald N.J."/>
            <person name="Huang W."/>
            <person name="Ivors K.L."/>
            <person name="Jones R.W."/>
            <person name="Kamoun S."/>
            <person name="Krampis K."/>
            <person name="Lamour K.H."/>
            <person name="Lee M.K."/>
            <person name="McDonald W.H."/>
            <person name="Medina M."/>
            <person name="Meijer H.J."/>
            <person name="Nordberg E.K."/>
            <person name="Maclean D.J."/>
            <person name="Ospina-Giraldo M.D."/>
            <person name="Morris P.F."/>
            <person name="Phuntumart V."/>
            <person name="Putnam N.H."/>
            <person name="Rash S."/>
            <person name="Rose J.K."/>
            <person name="Sakihama Y."/>
            <person name="Salamov A.A."/>
            <person name="Savidor A."/>
            <person name="Scheuring C.F."/>
            <person name="Smith B.M."/>
            <person name="Sobral B.W."/>
            <person name="Terry A."/>
            <person name="Torto-Alalibo T.A."/>
            <person name="Win J."/>
            <person name="Xu Z."/>
            <person name="Zhang H."/>
            <person name="Grigoriev I.V."/>
            <person name="Rokhsar D.S."/>
            <person name="Boore J.L."/>
        </authorList>
    </citation>
    <scope>NUCLEOTIDE SEQUENCE [LARGE SCALE GENOMIC DNA]</scope>
    <source>
        <strain evidence="1 3">P6497</strain>
    </source>
</reference>
<dbReference type="GeneID" id="20643004"/>
<sequence length="127" mass="13472">MAQPISTARGICRHFPQKLSSNEMVAGARLPATWSTFGSSVAAETFSSVESSSTAMTVSVDSSILTAASSGVPSFAERLRLDDLKNEMVALLAFLALPIVNVEFTAAAGEDIRRVSKPRSCGMVIQY</sequence>
<dbReference type="InParanoid" id="G5AIW1"/>
<dbReference type="EMBL" id="JH159180">
    <property type="protein sequence ID" value="EGZ04516.1"/>
    <property type="molecule type" value="Genomic_DNA"/>
</dbReference>
<evidence type="ECO:0000313" key="2">
    <source>
        <dbReference type="EMBL" id="EGZ07558.1"/>
    </source>
</evidence>
<dbReference type="KEGG" id="psoj:PHYSODRAFT_308216"/>
<name>G5AIW1_PHYSP</name>
<dbReference type="EMBL" id="JH159162">
    <property type="protein sequence ID" value="EGZ07558.1"/>
    <property type="molecule type" value="Genomic_DNA"/>
</dbReference>
<dbReference type="SMR" id="G5AIW1"/>
<reference evidence="1" key="2">
    <citation type="submission" date="2011-09" db="EMBL/GenBank/DDBJ databases">
        <authorList>
            <consortium name="US DOE Joint Genome Institute (JGI-PGF)"/>
            <person name="Aerts A."/>
            <person name="Grimwood J."/>
            <person name="Schmutz J."/>
            <person name="Lucas S."/>
            <person name="Hammon N."/>
            <person name="Glavina del Rio T."/>
            <person name="Dalin E."/>
            <person name="Tice H."/>
            <person name="Pitluck S."/>
            <person name="Dehal P."/>
            <person name="Chapman J."/>
            <person name="Putman N.H."/>
            <person name="Salamov A.A."/>
            <person name="Terry A."/>
            <person name="Rokhsar D.S."/>
            <person name="Boore J.L."/>
            <person name="Tripathy S."/>
            <person name="Tyler B.M."/>
            <person name="Grigoriev I.V."/>
        </authorList>
    </citation>
    <scope>NUCLEOTIDE SEQUENCE</scope>
    <source>
        <strain evidence="1">P6497</strain>
    </source>
</reference>
<dbReference type="RefSeq" id="XP_009540012.1">
    <property type="nucleotide sequence ID" value="XM_009541717.1"/>
</dbReference>
<gene>
    <name evidence="2" type="ORF">PHYSODRAFT_306691</name>
    <name evidence="1" type="ORF">PHYSODRAFT_308216</name>
</gene>
<dbReference type="RefSeq" id="XP_009537124.1">
    <property type="nucleotide sequence ID" value="XM_009538829.1"/>
</dbReference>
<dbReference type="AlphaFoldDB" id="G5AIW1"/>
<evidence type="ECO:0000313" key="1">
    <source>
        <dbReference type="EMBL" id="EGZ04516.1"/>
    </source>
</evidence>
<dbReference type="GeneID" id="20642773"/>
<protein>
    <submittedName>
        <fullName evidence="1">Uncharacterized protein</fullName>
    </submittedName>
</protein>